<dbReference type="GO" id="GO:0010073">
    <property type="term" value="P:meristem maintenance"/>
    <property type="evidence" value="ECO:0007669"/>
    <property type="project" value="InterPro"/>
</dbReference>
<dbReference type="Proteomes" id="UP000828251">
    <property type="component" value="Unassembled WGS sequence"/>
</dbReference>
<dbReference type="InterPro" id="IPR044824">
    <property type="entry name" value="MAIN-like"/>
</dbReference>
<dbReference type="Pfam" id="PF10536">
    <property type="entry name" value="PMD"/>
    <property type="match status" value="1"/>
</dbReference>
<evidence type="ECO:0000313" key="2">
    <source>
        <dbReference type="EMBL" id="KAH1055942.1"/>
    </source>
</evidence>
<comment type="caution">
    <text evidence="2">The sequence shown here is derived from an EMBL/GenBank/DDBJ whole genome shotgun (WGS) entry which is preliminary data.</text>
</comment>
<feature type="domain" description="Aminotransferase-like plant mobile" evidence="1">
    <location>
        <begin position="18"/>
        <end position="107"/>
    </location>
</feature>
<dbReference type="EMBL" id="JAIQCV010000010">
    <property type="protein sequence ID" value="KAH1055942.1"/>
    <property type="molecule type" value="Genomic_DNA"/>
</dbReference>
<reference evidence="2 3" key="1">
    <citation type="journal article" date="2021" name="Plant Biotechnol. J.">
        <title>Multi-omics assisted identification of the key and species-specific regulatory components of drought-tolerant mechanisms in Gossypium stocksii.</title>
        <authorList>
            <person name="Yu D."/>
            <person name="Ke L."/>
            <person name="Zhang D."/>
            <person name="Wu Y."/>
            <person name="Sun Y."/>
            <person name="Mei J."/>
            <person name="Sun J."/>
            <person name="Sun Y."/>
        </authorList>
    </citation>
    <scope>NUCLEOTIDE SEQUENCE [LARGE SCALE GENOMIC DNA]</scope>
    <source>
        <strain evidence="3">cv. E1</strain>
        <tissue evidence="2">Leaf</tissue>
    </source>
</reference>
<evidence type="ECO:0000259" key="1">
    <source>
        <dbReference type="Pfam" id="PF10536"/>
    </source>
</evidence>
<keyword evidence="3" id="KW-1185">Reference proteome</keyword>
<dbReference type="PANTHER" id="PTHR46033">
    <property type="entry name" value="PROTEIN MAIN-LIKE 2"/>
    <property type="match status" value="1"/>
</dbReference>
<evidence type="ECO:0000313" key="3">
    <source>
        <dbReference type="Proteomes" id="UP000828251"/>
    </source>
</evidence>
<dbReference type="AlphaFoldDB" id="A0A9D3ZQ11"/>
<name>A0A9D3ZQ11_9ROSI</name>
<sequence>MALLRRNFGELDEDLAEVEREQHTRAYILMIIGGILLPDKSRSLVHLRWMLKLVNFKEVGELSWGYAVLATFYREMCWVAQPRKIKISGCMLLLQSWARYRLPFYVLKQTPTHSHLWNHGRSCARLMKEVRDIQLLLDQRSKEEESDRVLWQFEFRQSIPVAP</sequence>
<gene>
    <name evidence="2" type="ORF">J1N35_034007</name>
</gene>
<proteinExistence type="predicted"/>
<accession>A0A9D3ZQ11</accession>
<protein>
    <recommendedName>
        <fullName evidence="1">Aminotransferase-like plant mobile domain-containing protein</fullName>
    </recommendedName>
</protein>
<organism evidence="2 3">
    <name type="scientific">Gossypium stocksii</name>
    <dbReference type="NCBI Taxonomy" id="47602"/>
    <lineage>
        <taxon>Eukaryota</taxon>
        <taxon>Viridiplantae</taxon>
        <taxon>Streptophyta</taxon>
        <taxon>Embryophyta</taxon>
        <taxon>Tracheophyta</taxon>
        <taxon>Spermatophyta</taxon>
        <taxon>Magnoliopsida</taxon>
        <taxon>eudicotyledons</taxon>
        <taxon>Gunneridae</taxon>
        <taxon>Pentapetalae</taxon>
        <taxon>rosids</taxon>
        <taxon>malvids</taxon>
        <taxon>Malvales</taxon>
        <taxon>Malvaceae</taxon>
        <taxon>Malvoideae</taxon>
        <taxon>Gossypium</taxon>
    </lineage>
</organism>
<dbReference type="OrthoDB" id="977396at2759"/>
<dbReference type="InterPro" id="IPR019557">
    <property type="entry name" value="AminoTfrase-like_pln_mobile"/>
</dbReference>
<dbReference type="PANTHER" id="PTHR46033:SF8">
    <property type="entry name" value="PROTEIN MAINTENANCE OF MERISTEMS-LIKE"/>
    <property type="match status" value="1"/>
</dbReference>